<evidence type="ECO:0000313" key="11">
    <source>
        <dbReference type="EMBL" id="ERL51033.1"/>
    </source>
</evidence>
<evidence type="ECO:0000256" key="6">
    <source>
        <dbReference type="ARBA" id="ARBA00022970"/>
    </source>
</evidence>
<evidence type="ECO:0000256" key="2">
    <source>
        <dbReference type="ARBA" id="ARBA00010072"/>
    </source>
</evidence>
<dbReference type="RefSeq" id="WP_021819563.1">
    <property type="nucleotide sequence ID" value="NZ_AVBC01000035.1"/>
</dbReference>
<keyword evidence="4" id="KW-1003">Cell membrane</keyword>
<evidence type="ECO:0000256" key="1">
    <source>
        <dbReference type="ARBA" id="ARBA00004429"/>
    </source>
</evidence>
<dbReference type="InterPro" id="IPR014342">
    <property type="entry name" value="Ectoine_EhuC"/>
</dbReference>
<dbReference type="eggNOG" id="COG0765">
    <property type="taxonomic scope" value="Bacteria"/>
</dbReference>
<feature type="transmembrane region" description="Helical" evidence="9">
    <location>
        <begin position="79"/>
        <end position="99"/>
    </location>
</feature>
<dbReference type="CDD" id="cd06261">
    <property type="entry name" value="TM_PBP2"/>
    <property type="match status" value="1"/>
</dbReference>
<comment type="similarity">
    <text evidence="2">Belongs to the binding-protein-dependent transport system permease family. HisMQ subfamily.</text>
</comment>
<dbReference type="Pfam" id="PF00528">
    <property type="entry name" value="BPD_transp_1"/>
    <property type="match status" value="1"/>
</dbReference>
<dbReference type="Gene3D" id="1.10.3720.10">
    <property type="entry name" value="MetI-like"/>
    <property type="match status" value="1"/>
</dbReference>
<dbReference type="SUPFAM" id="SSF161098">
    <property type="entry name" value="MetI-like"/>
    <property type="match status" value="1"/>
</dbReference>
<dbReference type="InterPro" id="IPR035906">
    <property type="entry name" value="MetI-like_sf"/>
</dbReference>
<name>W1N684_9GAMM</name>
<dbReference type="InterPro" id="IPR043429">
    <property type="entry name" value="ArtM/GltK/GlnP/TcyL/YhdX-like"/>
</dbReference>
<dbReference type="GO" id="GO:0006865">
    <property type="term" value="P:amino acid transport"/>
    <property type="evidence" value="ECO:0007669"/>
    <property type="project" value="UniProtKB-KW"/>
</dbReference>
<dbReference type="Proteomes" id="UP000019113">
    <property type="component" value="Unassembled WGS sequence"/>
</dbReference>
<dbReference type="InterPro" id="IPR010065">
    <property type="entry name" value="AA_ABC_transptr_permease_3TM"/>
</dbReference>
<keyword evidence="6" id="KW-0029">Amino-acid transport</keyword>
<keyword evidence="8 9" id="KW-0472">Membrane</keyword>
<organism evidence="11 12">
    <name type="scientific">Halomonas huangheensis</name>
    <dbReference type="NCBI Taxonomy" id="1178482"/>
    <lineage>
        <taxon>Bacteria</taxon>
        <taxon>Pseudomonadati</taxon>
        <taxon>Pseudomonadota</taxon>
        <taxon>Gammaproteobacteria</taxon>
        <taxon>Oceanospirillales</taxon>
        <taxon>Halomonadaceae</taxon>
        <taxon>Halomonas</taxon>
    </lineage>
</organism>
<dbReference type="PANTHER" id="PTHR30614:SF0">
    <property type="entry name" value="L-CYSTINE TRANSPORT SYSTEM PERMEASE PROTEIN TCYL"/>
    <property type="match status" value="1"/>
</dbReference>
<gene>
    <name evidence="11" type="ORF">BJB45_20795</name>
</gene>
<dbReference type="NCBIfam" id="TIGR01726">
    <property type="entry name" value="HEQRo_perm_3TM"/>
    <property type="match status" value="1"/>
</dbReference>
<evidence type="ECO:0000313" key="12">
    <source>
        <dbReference type="Proteomes" id="UP000019113"/>
    </source>
</evidence>
<evidence type="ECO:0000256" key="7">
    <source>
        <dbReference type="ARBA" id="ARBA00022989"/>
    </source>
</evidence>
<evidence type="ECO:0000256" key="3">
    <source>
        <dbReference type="ARBA" id="ARBA00022448"/>
    </source>
</evidence>
<evidence type="ECO:0000256" key="8">
    <source>
        <dbReference type="ARBA" id="ARBA00023136"/>
    </source>
</evidence>
<evidence type="ECO:0000259" key="10">
    <source>
        <dbReference type="PROSITE" id="PS50928"/>
    </source>
</evidence>
<evidence type="ECO:0000256" key="9">
    <source>
        <dbReference type="RuleBase" id="RU363032"/>
    </source>
</evidence>
<dbReference type="GO" id="GO:0022857">
    <property type="term" value="F:transmembrane transporter activity"/>
    <property type="evidence" value="ECO:0007669"/>
    <property type="project" value="InterPro"/>
</dbReference>
<proteinExistence type="inferred from homology"/>
<comment type="caution">
    <text evidence="11">The sequence shown here is derived from an EMBL/GenBank/DDBJ whole genome shotgun (WGS) entry which is preliminary data.</text>
</comment>
<evidence type="ECO:0000256" key="4">
    <source>
        <dbReference type="ARBA" id="ARBA00022475"/>
    </source>
</evidence>
<feature type="transmembrane region" description="Helical" evidence="9">
    <location>
        <begin position="165"/>
        <end position="192"/>
    </location>
</feature>
<sequence length="247" mass="27015">MDERLTRRSEAVFAVGFAGCIAGAALAVHDQFAIFFPKLMDGFFTTVLIAMASAIISIIIAVMAGVAKSSRSALLKGVAITYSEFFRGSSLLVQLFWLFYVLPHFGIYLDPLTVGILGISLNYGAYGSEIVRGAIKAVPKGQWEASTALNLSNFRAFRRVIMPQAVVVMIPPYATLMVQLLKGTSLVSFITISDLTFEAYQLDQVTGETVTIFSMVLAAYFGLAMLISILFRWLERTFMISMKKVGG</sequence>
<keyword evidence="3 9" id="KW-0813">Transport</keyword>
<dbReference type="KEGG" id="hhu:AR456_00200"/>
<accession>W1N684</accession>
<keyword evidence="7 9" id="KW-1133">Transmembrane helix</keyword>
<dbReference type="EMBL" id="AVBC01000035">
    <property type="protein sequence ID" value="ERL51033.1"/>
    <property type="molecule type" value="Genomic_DNA"/>
</dbReference>
<dbReference type="PATRIC" id="fig|1178482.3.peg.2611"/>
<reference evidence="11 12" key="1">
    <citation type="submission" date="2013-08" db="EMBL/GenBank/DDBJ databases">
        <title>draft genome of Halomonas huanghegensis, strain BJGMM-B45T.</title>
        <authorList>
            <person name="Miao C."/>
            <person name="Wan Y."/>
            <person name="Jin W."/>
        </authorList>
    </citation>
    <scope>NUCLEOTIDE SEQUENCE [LARGE SCALE GENOMIC DNA]</scope>
    <source>
        <strain evidence="11 12">BJGMM-B45</strain>
    </source>
</reference>
<dbReference type="AlphaFoldDB" id="W1N684"/>
<dbReference type="PROSITE" id="PS50928">
    <property type="entry name" value="ABC_TM1"/>
    <property type="match status" value="1"/>
</dbReference>
<keyword evidence="12" id="KW-1185">Reference proteome</keyword>
<dbReference type="PANTHER" id="PTHR30614">
    <property type="entry name" value="MEMBRANE COMPONENT OF AMINO ACID ABC TRANSPORTER"/>
    <property type="match status" value="1"/>
</dbReference>
<dbReference type="STRING" id="1178482.AR456_00200"/>
<keyword evidence="5 9" id="KW-0812">Transmembrane</keyword>
<evidence type="ECO:0000256" key="5">
    <source>
        <dbReference type="ARBA" id="ARBA00022692"/>
    </source>
</evidence>
<protein>
    <recommendedName>
        <fullName evidence="10">ABC transmembrane type-1 domain-containing protein</fullName>
    </recommendedName>
</protein>
<dbReference type="NCBIfam" id="TIGR03004">
    <property type="entry name" value="ectoine_ehuC"/>
    <property type="match status" value="1"/>
</dbReference>
<feature type="transmembrane region" description="Helical" evidence="9">
    <location>
        <begin position="105"/>
        <end position="126"/>
    </location>
</feature>
<dbReference type="InterPro" id="IPR000515">
    <property type="entry name" value="MetI-like"/>
</dbReference>
<comment type="subcellular location">
    <subcellularLocation>
        <location evidence="1">Cell inner membrane</location>
        <topology evidence="1">Multi-pass membrane protein</topology>
    </subcellularLocation>
    <subcellularLocation>
        <location evidence="9">Cell membrane</location>
        <topology evidence="9">Multi-pass membrane protein</topology>
    </subcellularLocation>
</comment>
<feature type="transmembrane region" description="Helical" evidence="9">
    <location>
        <begin position="212"/>
        <end position="234"/>
    </location>
</feature>
<dbReference type="GO" id="GO:0043190">
    <property type="term" value="C:ATP-binding cassette (ABC) transporter complex"/>
    <property type="evidence" value="ECO:0007669"/>
    <property type="project" value="InterPro"/>
</dbReference>
<feature type="transmembrane region" description="Helical" evidence="9">
    <location>
        <begin position="43"/>
        <end position="67"/>
    </location>
</feature>
<feature type="domain" description="ABC transmembrane type-1" evidence="10">
    <location>
        <begin position="43"/>
        <end position="231"/>
    </location>
</feature>